<protein>
    <submittedName>
        <fullName evidence="2">Uncharacterized protein</fullName>
    </submittedName>
</protein>
<feature type="region of interest" description="Disordered" evidence="1">
    <location>
        <begin position="50"/>
        <end position="72"/>
    </location>
</feature>
<proteinExistence type="predicted"/>
<evidence type="ECO:0000313" key="2">
    <source>
        <dbReference type="EMBL" id="QUC18644.1"/>
    </source>
</evidence>
<sequence>MQVINGAVSTEEDACAPDSSLVVIVTEKHKPGGMARRPFVFDLESRSNQGAAGKHRLLDGNGATAEDGDPADVSVPITDAVDAKWCWCSGV</sequence>
<name>A0A8E5HPC7_USTVR</name>
<organism evidence="2 3">
    <name type="scientific">Ustilaginoidea virens</name>
    <name type="common">Rice false smut fungus</name>
    <name type="synonym">Villosiclava virens</name>
    <dbReference type="NCBI Taxonomy" id="1159556"/>
    <lineage>
        <taxon>Eukaryota</taxon>
        <taxon>Fungi</taxon>
        <taxon>Dikarya</taxon>
        <taxon>Ascomycota</taxon>
        <taxon>Pezizomycotina</taxon>
        <taxon>Sordariomycetes</taxon>
        <taxon>Hypocreomycetidae</taxon>
        <taxon>Hypocreales</taxon>
        <taxon>Clavicipitaceae</taxon>
        <taxon>Ustilaginoidea</taxon>
    </lineage>
</organism>
<dbReference type="Proteomes" id="UP000027002">
    <property type="component" value="Chromosome 2"/>
</dbReference>
<evidence type="ECO:0000256" key="1">
    <source>
        <dbReference type="SAM" id="MobiDB-lite"/>
    </source>
</evidence>
<dbReference type="KEGG" id="uvi:66063663"/>
<dbReference type="AlphaFoldDB" id="A0A8E5HPC7"/>
<reference evidence="2" key="1">
    <citation type="submission" date="2020-03" db="EMBL/GenBank/DDBJ databases">
        <title>A mixture of massive structural variations and highly conserved coding sequences in Ustilaginoidea virens genome.</title>
        <authorList>
            <person name="Zhang K."/>
            <person name="Zhao Z."/>
            <person name="Zhang Z."/>
            <person name="Li Y."/>
            <person name="Hsiang T."/>
            <person name="Sun W."/>
        </authorList>
    </citation>
    <scope>NUCLEOTIDE SEQUENCE</scope>
    <source>
        <strain evidence="2">UV-8b</strain>
    </source>
</reference>
<evidence type="ECO:0000313" key="3">
    <source>
        <dbReference type="Proteomes" id="UP000027002"/>
    </source>
</evidence>
<accession>A0A8E5HPC7</accession>
<dbReference type="RefSeq" id="XP_042996317.1">
    <property type="nucleotide sequence ID" value="XM_043140383.1"/>
</dbReference>
<dbReference type="GeneID" id="66063663"/>
<dbReference type="EMBL" id="CP072754">
    <property type="protein sequence ID" value="QUC18644.1"/>
    <property type="molecule type" value="Genomic_DNA"/>
</dbReference>
<gene>
    <name evidence="2" type="ORF">UV8b_02885</name>
</gene>
<keyword evidence="3" id="KW-1185">Reference proteome</keyword>